<keyword evidence="9" id="KW-0739">Sodium transport</keyword>
<dbReference type="PANTHER" id="PTHR10110">
    <property type="entry name" value="SODIUM/HYDROGEN EXCHANGER"/>
    <property type="match status" value="1"/>
</dbReference>
<keyword evidence="2" id="KW-0813">Transport</keyword>
<name>A0ABZ3H7H1_9BACT</name>
<feature type="transmembrane region" description="Helical" evidence="10">
    <location>
        <begin position="31"/>
        <end position="50"/>
    </location>
</feature>
<feature type="transmembrane region" description="Helical" evidence="10">
    <location>
        <begin position="405"/>
        <end position="428"/>
    </location>
</feature>
<keyword evidence="6" id="KW-0915">Sodium</keyword>
<feature type="transmembrane region" description="Helical" evidence="10">
    <location>
        <begin position="370"/>
        <end position="393"/>
    </location>
</feature>
<keyword evidence="7" id="KW-0406">Ion transport</keyword>
<keyword evidence="5 10" id="KW-1133">Transmembrane helix</keyword>
<protein>
    <submittedName>
        <fullName evidence="12">Cation:proton antiporter</fullName>
    </submittedName>
</protein>
<dbReference type="Proteomes" id="UP001447842">
    <property type="component" value="Chromosome"/>
</dbReference>
<proteinExistence type="predicted"/>
<evidence type="ECO:0000256" key="2">
    <source>
        <dbReference type="ARBA" id="ARBA00022448"/>
    </source>
</evidence>
<keyword evidence="8 10" id="KW-0472">Membrane</keyword>
<reference evidence="12 13" key="1">
    <citation type="submission" date="2024-03" db="EMBL/GenBank/DDBJ databases">
        <title>Sulfurimonas sp. HSL3-1.</title>
        <authorList>
            <person name="Wang S."/>
        </authorList>
    </citation>
    <scope>NUCLEOTIDE SEQUENCE [LARGE SCALE GENOMIC DNA]</scope>
    <source>
        <strain evidence="12 13">HSL3-1</strain>
    </source>
</reference>
<dbReference type="PANTHER" id="PTHR10110:SF86">
    <property type="entry name" value="SODIUM_HYDROGEN EXCHANGER 7"/>
    <property type="match status" value="1"/>
</dbReference>
<feature type="transmembrane region" description="Helical" evidence="10">
    <location>
        <begin position="242"/>
        <end position="259"/>
    </location>
</feature>
<evidence type="ECO:0000256" key="5">
    <source>
        <dbReference type="ARBA" id="ARBA00022989"/>
    </source>
</evidence>
<feature type="transmembrane region" description="Helical" evidence="10">
    <location>
        <begin position="191"/>
        <end position="213"/>
    </location>
</feature>
<comment type="subcellular location">
    <subcellularLocation>
        <location evidence="1">Cell membrane</location>
        <topology evidence="1">Multi-pass membrane protein</topology>
    </subcellularLocation>
</comment>
<evidence type="ECO:0000256" key="1">
    <source>
        <dbReference type="ARBA" id="ARBA00004651"/>
    </source>
</evidence>
<evidence type="ECO:0000256" key="9">
    <source>
        <dbReference type="ARBA" id="ARBA00023201"/>
    </source>
</evidence>
<dbReference type="InterPro" id="IPR018422">
    <property type="entry name" value="Cation/H_exchanger_CPA1"/>
</dbReference>
<feature type="transmembrane region" description="Helical" evidence="10">
    <location>
        <begin position="89"/>
        <end position="108"/>
    </location>
</feature>
<evidence type="ECO:0000313" key="13">
    <source>
        <dbReference type="Proteomes" id="UP001447842"/>
    </source>
</evidence>
<feature type="transmembrane region" description="Helical" evidence="10">
    <location>
        <begin position="56"/>
        <end position="77"/>
    </location>
</feature>
<feature type="transmembrane region" description="Helical" evidence="10">
    <location>
        <begin position="6"/>
        <end position="24"/>
    </location>
</feature>
<dbReference type="InterPro" id="IPR006153">
    <property type="entry name" value="Cation/H_exchanger_TM"/>
</dbReference>
<evidence type="ECO:0000313" key="12">
    <source>
        <dbReference type="EMBL" id="XAU14495.1"/>
    </source>
</evidence>
<evidence type="ECO:0000259" key="11">
    <source>
        <dbReference type="Pfam" id="PF00999"/>
    </source>
</evidence>
<evidence type="ECO:0000256" key="7">
    <source>
        <dbReference type="ARBA" id="ARBA00023065"/>
    </source>
</evidence>
<sequence>MHSFAPEIMLITLLAVVVVSDTLADRLKVPSVFLLLIGSYLVYQMFPAAVPLDLRAHFDTVILLCIPLIFMGDALHLHFKDVRQFGFEIFYLAVFAVALSIAAGASLYQLELFAPLSLGGYVALFAINMATDAVSVQSVLSRFEGISHDLKVLIEGESLGNDATAVIAFFFVGLPWMLSGSIDPVAASFDAVRVFAVSLGLGVAMGFGFYLLMKLVEHQRGEFFIFVVEGYAAYVLGEEMHVSGILTLIAAIIATKAWIDADIRRSGERDARKTKSYRLQQLYHQLRFGGYHATTEQRLEYIFEMAKEFGYLATVMIFFTLAEIVDYEQLWYYRYEILAMFAATTMIRALSMAKFALFGHRFNLIKPVGFEGWFILTFSGMKGALSIILVHMIPDSFAHKALFESVTVGVVMLSIFGYGVTLWGYFVLKSRRASAALQTHKR</sequence>
<evidence type="ECO:0000256" key="4">
    <source>
        <dbReference type="ARBA" id="ARBA00022692"/>
    </source>
</evidence>
<feature type="domain" description="Cation/H+ exchanger transmembrane" evidence="11">
    <location>
        <begin position="16"/>
        <end position="251"/>
    </location>
</feature>
<organism evidence="12 13">
    <name type="scientific">Sulfurimonas diazotrophicus</name>
    <dbReference type="NCBI Taxonomy" id="3131939"/>
    <lineage>
        <taxon>Bacteria</taxon>
        <taxon>Pseudomonadati</taxon>
        <taxon>Campylobacterota</taxon>
        <taxon>Epsilonproteobacteria</taxon>
        <taxon>Campylobacterales</taxon>
        <taxon>Sulfurimonadaceae</taxon>
        <taxon>Sulfurimonas</taxon>
    </lineage>
</organism>
<keyword evidence="13" id="KW-1185">Reference proteome</keyword>
<evidence type="ECO:0000256" key="3">
    <source>
        <dbReference type="ARBA" id="ARBA00022475"/>
    </source>
</evidence>
<evidence type="ECO:0000256" key="10">
    <source>
        <dbReference type="SAM" id="Phobius"/>
    </source>
</evidence>
<feature type="transmembrane region" description="Helical" evidence="10">
    <location>
        <begin position="337"/>
        <end position="358"/>
    </location>
</feature>
<dbReference type="Gene3D" id="6.10.140.1330">
    <property type="match status" value="1"/>
</dbReference>
<evidence type="ECO:0000256" key="6">
    <source>
        <dbReference type="ARBA" id="ARBA00023053"/>
    </source>
</evidence>
<feature type="transmembrane region" description="Helical" evidence="10">
    <location>
        <begin position="309"/>
        <end position="325"/>
    </location>
</feature>
<gene>
    <name evidence="12" type="ORF">WCY31_09585</name>
</gene>
<accession>A0ABZ3H7H1</accession>
<dbReference type="Pfam" id="PF00999">
    <property type="entry name" value="Na_H_Exchanger"/>
    <property type="match status" value="1"/>
</dbReference>
<feature type="transmembrane region" description="Helical" evidence="10">
    <location>
        <begin position="161"/>
        <end position="179"/>
    </location>
</feature>
<evidence type="ECO:0000256" key="8">
    <source>
        <dbReference type="ARBA" id="ARBA00023136"/>
    </source>
</evidence>
<keyword evidence="3" id="KW-1003">Cell membrane</keyword>
<dbReference type="EMBL" id="CP147920">
    <property type="protein sequence ID" value="XAU14495.1"/>
    <property type="molecule type" value="Genomic_DNA"/>
</dbReference>
<dbReference type="RefSeq" id="WP_345972206.1">
    <property type="nucleotide sequence ID" value="NZ_CP147920.1"/>
</dbReference>
<keyword evidence="4 10" id="KW-0812">Transmembrane</keyword>